<accession>A0ABQ5YBA4</accession>
<protein>
    <recommendedName>
        <fullName evidence="1">Ubiquinone biosynthesis accessory factor UbiJ</fullName>
    </recommendedName>
</protein>
<organism evidence="2 3">
    <name type="scientific">Chitinimonas prasina</name>
    <dbReference type="NCBI Taxonomy" id="1434937"/>
    <lineage>
        <taxon>Bacteria</taxon>
        <taxon>Pseudomonadati</taxon>
        <taxon>Pseudomonadota</taxon>
        <taxon>Betaproteobacteria</taxon>
        <taxon>Neisseriales</taxon>
        <taxon>Chitinibacteraceae</taxon>
        <taxon>Chitinimonas</taxon>
    </lineage>
</organism>
<comment type="caution">
    <text evidence="2">The sequence shown here is derived from an EMBL/GenBank/DDBJ whole genome shotgun (WGS) entry which is preliminary data.</text>
</comment>
<evidence type="ECO:0000313" key="3">
    <source>
        <dbReference type="Proteomes" id="UP001156706"/>
    </source>
</evidence>
<keyword evidence="3" id="KW-1185">Reference proteome</keyword>
<sequence>MLRLALLNHLLNQRADLRGELRHHAGQVVAISVPPFRLVFVIGDDGYLLASVAPPHASIAIAPWLLPRLALRDPAAERELQLAGDSQLAATVGRVLQALDWDAEADLARVVGDIPAHRMATWARGLVGDPRRIARNLAEATQEYLQEEARLLATRPATAHFVTQVDTLRDDVARLEKRLQRLERPTTPPETP</sequence>
<evidence type="ECO:0000256" key="1">
    <source>
        <dbReference type="HAMAP-Rule" id="MF_02215"/>
    </source>
</evidence>
<proteinExistence type="inferred from homology"/>
<comment type="similarity">
    <text evidence="1">Belongs to the UbiJ family.</text>
</comment>
<dbReference type="PANTHER" id="PTHR38693:SF1">
    <property type="entry name" value="UBIQUINONE BIOSYNTHESIS ACCESSORY FACTOR UBIJ"/>
    <property type="match status" value="1"/>
</dbReference>
<dbReference type="Proteomes" id="UP001156706">
    <property type="component" value="Unassembled WGS sequence"/>
</dbReference>
<name>A0ABQ5YBA4_9NEIS</name>
<comment type="subcellular location">
    <subcellularLocation>
        <location evidence="1">Cytoplasm</location>
    </subcellularLocation>
</comment>
<gene>
    <name evidence="1" type="primary">ubiJ</name>
    <name evidence="2" type="ORF">GCM10007907_06210</name>
</gene>
<dbReference type="EMBL" id="BSOG01000001">
    <property type="protein sequence ID" value="GLR11831.1"/>
    <property type="molecule type" value="Genomic_DNA"/>
</dbReference>
<keyword evidence="1" id="KW-0831">Ubiquinone biosynthesis</keyword>
<dbReference type="InterPro" id="IPR038989">
    <property type="entry name" value="UbiJ"/>
</dbReference>
<dbReference type="HAMAP" id="MF_02215">
    <property type="entry name" value="UbiJ"/>
    <property type="match status" value="1"/>
</dbReference>
<reference evidence="3" key="1">
    <citation type="journal article" date="2019" name="Int. J. Syst. Evol. Microbiol.">
        <title>The Global Catalogue of Microorganisms (GCM) 10K type strain sequencing project: providing services to taxonomists for standard genome sequencing and annotation.</title>
        <authorList>
            <consortium name="The Broad Institute Genomics Platform"/>
            <consortium name="The Broad Institute Genome Sequencing Center for Infectious Disease"/>
            <person name="Wu L."/>
            <person name="Ma J."/>
        </authorList>
    </citation>
    <scope>NUCLEOTIDE SEQUENCE [LARGE SCALE GENOMIC DNA]</scope>
    <source>
        <strain evidence="3">NBRC 110044</strain>
    </source>
</reference>
<comment type="function">
    <text evidence="1">Required for ubiquinone (coenzyme Q) biosynthesis. Binds hydrophobic ubiquinone biosynthetic intermediates via its SCP2 domain and is essential for the stability of the Ubi complex. May constitute a docking platform where Ubi enzymes assemble and access their SCP2-bound polyprenyl substrates.</text>
</comment>
<comment type="pathway">
    <text evidence="1">Cofactor biosynthesis; ubiquinone biosynthesis.</text>
</comment>
<evidence type="ECO:0000313" key="2">
    <source>
        <dbReference type="EMBL" id="GLR11831.1"/>
    </source>
</evidence>
<dbReference type="PANTHER" id="PTHR38693">
    <property type="entry name" value="UBIQUINONE BIOSYNTHESIS PROTEIN UBIJ"/>
    <property type="match status" value="1"/>
</dbReference>
<dbReference type="RefSeq" id="WP_284194972.1">
    <property type="nucleotide sequence ID" value="NZ_BSOG01000001.1"/>
</dbReference>
<keyword evidence="1" id="KW-0963">Cytoplasm</keyword>